<sequence>MSLFNKVFASIGIGSATVDTKLEKDVFVPGEEVRGIVQIKGGKIDQHIDDIYLNLHTNYIKESDDKKHIVKGDIERFRLIQAITIGANETKEIPFVIRVPFDTPISIGRTKVWVETGLDIKNAVDPSDKDYINVVPNQLMKGVLDTVAELGFRLREADCEELPYRKRRRLPFAQEFEFVAVSGSFRGKLDELEVIFFPQSDEQMDLALQIDRKARGLGGFLAEALEMDETNISLSIHSKDLPILKSKLESLIRQYS</sequence>
<dbReference type="RefSeq" id="WP_377059107.1">
    <property type="nucleotide sequence ID" value="NZ_JBHLUU010000126.1"/>
</dbReference>
<comment type="caution">
    <text evidence="1">The sequence shown here is derived from an EMBL/GenBank/DDBJ whole genome shotgun (WGS) entry which is preliminary data.</text>
</comment>
<accession>A0ABV6KY67</accession>
<protein>
    <submittedName>
        <fullName evidence="1">Sporulation protein</fullName>
    </submittedName>
</protein>
<evidence type="ECO:0000313" key="1">
    <source>
        <dbReference type="EMBL" id="MFC0477950.1"/>
    </source>
</evidence>
<dbReference type="PANTHER" id="PTHR40053:SF1">
    <property type="entry name" value="SPORULATION-CONTROL PROTEIN SPO0M"/>
    <property type="match status" value="1"/>
</dbReference>
<dbReference type="EMBL" id="JBHLUU010000126">
    <property type="protein sequence ID" value="MFC0477950.1"/>
    <property type="molecule type" value="Genomic_DNA"/>
</dbReference>
<evidence type="ECO:0000313" key="2">
    <source>
        <dbReference type="Proteomes" id="UP001589738"/>
    </source>
</evidence>
<keyword evidence="2" id="KW-1185">Reference proteome</keyword>
<organism evidence="1 2">
    <name type="scientific">Robertmurraya beringensis</name>
    <dbReference type="NCBI Taxonomy" id="641660"/>
    <lineage>
        <taxon>Bacteria</taxon>
        <taxon>Bacillati</taxon>
        <taxon>Bacillota</taxon>
        <taxon>Bacilli</taxon>
        <taxon>Bacillales</taxon>
        <taxon>Bacillaceae</taxon>
        <taxon>Robertmurraya</taxon>
    </lineage>
</organism>
<dbReference type="InterPro" id="IPR009776">
    <property type="entry name" value="Spore_0_M"/>
</dbReference>
<reference evidence="1 2" key="1">
    <citation type="submission" date="2024-09" db="EMBL/GenBank/DDBJ databases">
        <authorList>
            <person name="Sun Q."/>
            <person name="Mori K."/>
        </authorList>
    </citation>
    <scope>NUCLEOTIDE SEQUENCE [LARGE SCALE GENOMIC DNA]</scope>
    <source>
        <strain evidence="1 2">CGMCC 1.9126</strain>
    </source>
</reference>
<dbReference type="Proteomes" id="UP001589738">
    <property type="component" value="Unassembled WGS sequence"/>
</dbReference>
<gene>
    <name evidence="1" type="ORF">ACFFHF_22435</name>
</gene>
<name>A0ABV6KY67_9BACI</name>
<dbReference type="PANTHER" id="PTHR40053">
    <property type="entry name" value="SPORULATION-CONTROL PROTEIN SPO0M"/>
    <property type="match status" value="1"/>
</dbReference>
<proteinExistence type="predicted"/>
<dbReference type="Pfam" id="PF07070">
    <property type="entry name" value="Spo0M"/>
    <property type="match status" value="1"/>
</dbReference>